<dbReference type="OMA" id="WEDMQHL"/>
<organism evidence="8">
    <name type="scientific">Blastocystis hominis</name>
    <dbReference type="NCBI Taxonomy" id="12968"/>
    <lineage>
        <taxon>Eukaryota</taxon>
        <taxon>Sar</taxon>
        <taxon>Stramenopiles</taxon>
        <taxon>Bigyra</taxon>
        <taxon>Opalozoa</taxon>
        <taxon>Opalinata</taxon>
        <taxon>Blastocystidae</taxon>
        <taxon>Blastocystis</taxon>
    </lineage>
</organism>
<dbReference type="InParanoid" id="D8MBI2"/>
<evidence type="ECO:0000313" key="8">
    <source>
        <dbReference type="EMBL" id="CBK25421.2"/>
    </source>
</evidence>
<dbReference type="GO" id="GO:0005856">
    <property type="term" value="C:cytoskeleton"/>
    <property type="evidence" value="ECO:0007669"/>
    <property type="project" value="UniProtKB-SubCell"/>
</dbReference>
<evidence type="ECO:0000256" key="6">
    <source>
        <dbReference type="ARBA" id="ARBA00049360"/>
    </source>
</evidence>
<keyword evidence="9" id="KW-1185">Reference proteome</keyword>
<dbReference type="InterPro" id="IPR004000">
    <property type="entry name" value="Actin"/>
</dbReference>
<keyword evidence="2" id="KW-0963">Cytoplasm</keyword>
<comment type="similarity">
    <text evidence="7">Belongs to the actin family.</text>
</comment>
<name>D8MBI2_BLAHO</name>
<evidence type="ECO:0000256" key="4">
    <source>
        <dbReference type="ARBA" id="ARBA00022840"/>
    </source>
</evidence>
<keyword evidence="4" id="KW-0067">ATP-binding</keyword>
<dbReference type="SMART" id="SM00268">
    <property type="entry name" value="ACTIN"/>
    <property type="match status" value="1"/>
</dbReference>
<keyword evidence="3" id="KW-0547">Nucleotide-binding</keyword>
<evidence type="ECO:0000256" key="5">
    <source>
        <dbReference type="ARBA" id="ARBA00023212"/>
    </source>
</evidence>
<reference evidence="8" key="1">
    <citation type="submission" date="2010-02" db="EMBL/GenBank/DDBJ databases">
        <title>Sequencing and annotation of the Blastocystis hominis genome.</title>
        <authorList>
            <person name="Wincker P."/>
        </authorList>
    </citation>
    <scope>NUCLEOTIDE SEQUENCE</scope>
    <source>
        <strain evidence="8">Singapore isolate B</strain>
    </source>
</reference>
<dbReference type="FunFam" id="3.30.420.40:FF:000148">
    <property type="entry name" value="Actin, alpha skeletal muscle"/>
    <property type="match status" value="1"/>
</dbReference>
<evidence type="ECO:0000256" key="3">
    <source>
        <dbReference type="ARBA" id="ARBA00022741"/>
    </source>
</evidence>
<evidence type="ECO:0008006" key="10">
    <source>
        <dbReference type="Google" id="ProtNLM"/>
    </source>
</evidence>
<evidence type="ECO:0000256" key="2">
    <source>
        <dbReference type="ARBA" id="ARBA00022490"/>
    </source>
</evidence>
<dbReference type="PRINTS" id="PR00190">
    <property type="entry name" value="ACTIN"/>
</dbReference>
<dbReference type="Pfam" id="PF00022">
    <property type="entry name" value="Actin"/>
    <property type="match status" value="1"/>
</dbReference>
<dbReference type="AlphaFoldDB" id="D8MBI2"/>
<dbReference type="Gene3D" id="3.90.640.10">
    <property type="entry name" value="Actin, Chain A, domain 4"/>
    <property type="match status" value="1"/>
</dbReference>
<dbReference type="Gene3D" id="3.30.420.40">
    <property type="match status" value="2"/>
</dbReference>
<dbReference type="GO" id="GO:0005524">
    <property type="term" value="F:ATP binding"/>
    <property type="evidence" value="ECO:0007669"/>
    <property type="project" value="UniProtKB-KW"/>
</dbReference>
<dbReference type="PROSITE" id="PS01132">
    <property type="entry name" value="ACTINS_ACT_LIKE"/>
    <property type="match status" value="1"/>
</dbReference>
<dbReference type="Proteomes" id="UP000008312">
    <property type="component" value="Unassembled WGS sequence"/>
</dbReference>
<gene>
    <name evidence="8" type="ORF">GSBLH_T00005025001</name>
</gene>
<dbReference type="FunFam" id="3.90.640.10:FF:000007">
    <property type="entry name" value="Actin like 7B"/>
    <property type="match status" value="1"/>
</dbReference>
<dbReference type="InterPro" id="IPR043129">
    <property type="entry name" value="ATPase_NBD"/>
</dbReference>
<evidence type="ECO:0000256" key="1">
    <source>
        <dbReference type="ARBA" id="ARBA00004245"/>
    </source>
</evidence>
<dbReference type="RefSeq" id="XP_012899469.1">
    <property type="nucleotide sequence ID" value="XM_013044015.1"/>
</dbReference>
<accession>D8MBI2</accession>
<dbReference type="PANTHER" id="PTHR11937">
    <property type="entry name" value="ACTIN"/>
    <property type="match status" value="1"/>
</dbReference>
<dbReference type="InterPro" id="IPR020902">
    <property type="entry name" value="Actin/actin-like_CS"/>
</dbReference>
<keyword evidence="5" id="KW-0206">Cytoskeleton</keyword>
<dbReference type="EMBL" id="FN668691">
    <property type="protein sequence ID" value="CBK25421.2"/>
    <property type="molecule type" value="Genomic_DNA"/>
</dbReference>
<dbReference type="GeneID" id="24922008"/>
<protein>
    <recommendedName>
        <fullName evidence="10">Actin-related protein 2</fullName>
    </recommendedName>
</protein>
<dbReference type="SUPFAM" id="SSF53067">
    <property type="entry name" value="Actin-like ATPase domain"/>
    <property type="match status" value="2"/>
</dbReference>
<comment type="subcellular location">
    <subcellularLocation>
        <location evidence="1">Cytoplasm</location>
        <location evidence="1">Cytoskeleton</location>
    </subcellularLocation>
</comment>
<sequence>MYPFSDKIVVCDNGTGVVKAGYAGDNVPRVQFPSLVGRPLLRAEEDYVGDLTLKDLLVGDECIESIRALNITYPIENGVIQHWDDMEEIWKYTFQRKLGIDMDDNGAVSPDGLRIMLTEAPLNPKDNRRKMAEIMFEKFHFAGLQCKPQAMLTLYSRGASTGVVVDSGDGVTHVMGVFDGYVLNHLTRRLNIAGRHVTRHLLNLLQQRGYALNATADFEVVRELKERLCYVAYNFEKEMRLADETTVLMSSYQLPDGRQVRLGSERFEATEALFKPELMGLECMGLSEMVFDLIQKAEIDLRPVFYKNILLSGGTSMFPGLSSRLEKDIREQYCSVILKGETNHIAKSINVIAQPNRKHSVFTGAAVYAKYIANNVDAWISRQEWEECGARVLEKP</sequence>
<proteinExistence type="inferred from homology"/>
<comment type="catalytic activity">
    <reaction evidence="6">
        <text>ATP + H2O = ADP + phosphate + H(+)</text>
        <dbReference type="Rhea" id="RHEA:13065"/>
        <dbReference type="ChEBI" id="CHEBI:15377"/>
        <dbReference type="ChEBI" id="CHEBI:15378"/>
        <dbReference type="ChEBI" id="CHEBI:30616"/>
        <dbReference type="ChEBI" id="CHEBI:43474"/>
        <dbReference type="ChEBI" id="CHEBI:456216"/>
    </reaction>
</comment>
<evidence type="ECO:0000313" key="9">
    <source>
        <dbReference type="Proteomes" id="UP000008312"/>
    </source>
</evidence>
<evidence type="ECO:0000256" key="7">
    <source>
        <dbReference type="RuleBase" id="RU000487"/>
    </source>
</evidence>
<dbReference type="OrthoDB" id="5132116at2759"/>